<dbReference type="AlphaFoldDB" id="R7PSZ1"/>
<accession>R7PSZ1</accession>
<organism evidence="1">
    <name type="scientific">Methanobrevibacter smithii CAG:186</name>
    <dbReference type="NCBI Taxonomy" id="1263088"/>
    <lineage>
        <taxon>Archaea</taxon>
        <taxon>Methanobacteriati</taxon>
        <taxon>Methanobacteriota</taxon>
        <taxon>Methanomada group</taxon>
        <taxon>Methanobacteria</taxon>
        <taxon>Methanobacteriales</taxon>
        <taxon>Methanobacteriaceae</taxon>
        <taxon>Methanobrevibacter</taxon>
    </lineage>
</organism>
<dbReference type="EMBL" id="CBKP010000014">
    <property type="protein sequence ID" value="CDF28485.1"/>
    <property type="molecule type" value="Genomic_DNA"/>
</dbReference>
<evidence type="ECO:0008006" key="2">
    <source>
        <dbReference type="Google" id="ProtNLM"/>
    </source>
</evidence>
<protein>
    <recommendedName>
        <fullName evidence="2">Adhesin-like protein</fullName>
    </recommendedName>
</protein>
<dbReference type="Proteomes" id="UP000018189">
    <property type="component" value="Unassembled WGS sequence"/>
</dbReference>
<name>R7PSZ1_METSM</name>
<gene>
    <name evidence="1" type="ORF">BN522_00368</name>
</gene>
<reference evidence="1" key="1">
    <citation type="submission" date="2012-11" db="EMBL/GenBank/DDBJ databases">
        <title>Dependencies among metagenomic species, viruses, plasmids and units of genetic variation.</title>
        <authorList>
            <person name="Nielsen H.B."/>
            <person name="Almeida M."/>
            <person name="Juncker A.S."/>
            <person name="Rasmussen S."/>
            <person name="Li J."/>
            <person name="Sunagawa S."/>
            <person name="Plichta D."/>
            <person name="Gautier L."/>
            <person name="Le Chatelier E."/>
            <person name="Peletier E."/>
            <person name="Bonde I."/>
            <person name="Nielsen T."/>
            <person name="Manichanh C."/>
            <person name="Arumugam M."/>
            <person name="Batto J."/>
            <person name="Santos M.B.Q.D."/>
            <person name="Blom N."/>
            <person name="Borruel N."/>
            <person name="Burgdorf K.S."/>
            <person name="Boumezbeur F."/>
            <person name="Casellas F."/>
            <person name="Dore J."/>
            <person name="Guarner F."/>
            <person name="Hansen T."/>
            <person name="Hildebrand F."/>
            <person name="Kaas R.S."/>
            <person name="Kennedy S."/>
            <person name="Kristiansen K."/>
            <person name="Kultima J.R."/>
            <person name="Leonard P."/>
            <person name="Levenez F."/>
            <person name="Lund O."/>
            <person name="Moumen B."/>
            <person name="Le Paslier D."/>
            <person name="Pons N."/>
            <person name="Pedersen O."/>
            <person name="Prifti E."/>
            <person name="Qin J."/>
            <person name="Raes J."/>
            <person name="Tap J."/>
            <person name="Tims S."/>
            <person name="Ussery D.W."/>
            <person name="Yamada T."/>
            <person name="MetaHit consortium"/>
            <person name="Renault P."/>
            <person name="Sicheritz-Ponten T."/>
            <person name="Bork P."/>
            <person name="Wang J."/>
            <person name="Brunak S."/>
            <person name="Ehrlich S.D."/>
        </authorList>
    </citation>
    <scope>NUCLEOTIDE SEQUENCE [LARGE SCALE GENOMIC DNA]</scope>
</reference>
<comment type="caution">
    <text evidence="1">The sequence shown here is derived from an EMBL/GenBank/DDBJ whole genome shotgun (WGS) entry which is preliminary data.</text>
</comment>
<sequence>MKKIYLILVFCLILILLMPVAFASDDNSTLDNNIENLNDKTTYENMKTVDEKFRDPIDDDFTDVNSTFYELKYNLLEPKSSTIQSDDLTKYYRNESKFHATFF</sequence>
<proteinExistence type="predicted"/>
<evidence type="ECO:0000313" key="1">
    <source>
        <dbReference type="EMBL" id="CDF28485.1"/>
    </source>
</evidence>